<dbReference type="OrthoDB" id="9796672at2"/>
<evidence type="ECO:0000256" key="8">
    <source>
        <dbReference type="ARBA" id="ARBA00022475"/>
    </source>
</evidence>
<dbReference type="InterPro" id="IPR004570">
    <property type="entry name" value="Phosphatidylglycerol_P_synth"/>
</dbReference>
<keyword evidence="8" id="KW-1003">Cell membrane</keyword>
<dbReference type="PROSITE" id="PS00379">
    <property type="entry name" value="CDP_ALCOHOL_P_TRANSF"/>
    <property type="match status" value="1"/>
</dbReference>
<dbReference type="EMBL" id="FUYF01000007">
    <property type="protein sequence ID" value="SKA86052.1"/>
    <property type="molecule type" value="Genomic_DNA"/>
</dbReference>
<dbReference type="PIRSF" id="PIRSF000847">
    <property type="entry name" value="Phos_ph_gly_syn"/>
    <property type="match status" value="1"/>
</dbReference>
<dbReference type="Gene3D" id="1.20.120.1760">
    <property type="match status" value="1"/>
</dbReference>
<feature type="transmembrane region" description="Helical" evidence="20">
    <location>
        <begin position="78"/>
        <end position="103"/>
    </location>
</feature>
<dbReference type="InterPro" id="IPR000462">
    <property type="entry name" value="CDP-OH_P_trans"/>
</dbReference>
<dbReference type="Pfam" id="PF01066">
    <property type="entry name" value="CDP-OH_P_transf"/>
    <property type="match status" value="1"/>
</dbReference>
<evidence type="ECO:0000256" key="9">
    <source>
        <dbReference type="ARBA" id="ARBA00022516"/>
    </source>
</evidence>
<dbReference type="RefSeq" id="WP_078784522.1">
    <property type="nucleotide sequence ID" value="NZ_FUYF01000007.1"/>
</dbReference>
<evidence type="ECO:0000256" key="1">
    <source>
        <dbReference type="ARBA" id="ARBA00003973"/>
    </source>
</evidence>
<dbReference type="UniPathway" id="UPA00084">
    <property type="reaction ID" value="UER00503"/>
</dbReference>
<keyword evidence="14 20" id="KW-0472">Membrane</keyword>
<keyword evidence="10 19" id="KW-0808">Transferase</keyword>
<evidence type="ECO:0000256" key="20">
    <source>
        <dbReference type="SAM" id="Phobius"/>
    </source>
</evidence>
<accession>A0A1T4X8Y5</accession>
<comment type="pathway">
    <text evidence="4">Lipid metabolism.</text>
</comment>
<evidence type="ECO:0000256" key="19">
    <source>
        <dbReference type="RuleBase" id="RU003750"/>
    </source>
</evidence>
<dbReference type="Proteomes" id="UP000190286">
    <property type="component" value="Unassembled WGS sequence"/>
</dbReference>
<sequence length="191" mass="20977">MNLPNKLTMMRVVLVPVFMIFAAVSHYGTADFNTAYMLIAGVIFAIASITDFLDGYLARKNHLVTDFGKFMDPLADKCLTTAAFIYMVTDHVCSPIVLAVILFREFAVAGVRMLAAETGTVIAANMWGKVKTVLQMLTIIFYYFVGALAGPTDVGFVSFVTVVLCWLCGAATLLSGGIYLWQNRKLFMQAK</sequence>
<dbReference type="InterPro" id="IPR043130">
    <property type="entry name" value="CDP-OH_PTrfase_TM_dom"/>
</dbReference>
<keyword evidence="16" id="KW-1208">Phospholipid metabolism</keyword>
<reference evidence="21 22" key="1">
    <citation type="submission" date="2017-02" db="EMBL/GenBank/DDBJ databases">
        <authorList>
            <person name="Peterson S.W."/>
        </authorList>
    </citation>
    <scope>NUCLEOTIDE SEQUENCE [LARGE SCALE GENOMIC DNA]</scope>
    <source>
        <strain evidence="21 22">ATCC 27749</strain>
    </source>
</reference>
<comment type="subcellular location">
    <subcellularLocation>
        <location evidence="2">Cell membrane</location>
        <topology evidence="2">Multi-pass membrane protein</topology>
    </subcellularLocation>
</comment>
<dbReference type="GeneID" id="93338056"/>
<evidence type="ECO:0000256" key="16">
    <source>
        <dbReference type="ARBA" id="ARBA00023264"/>
    </source>
</evidence>
<dbReference type="EC" id="2.7.8.5" evidence="6 18"/>
<dbReference type="GO" id="GO:0008444">
    <property type="term" value="F:CDP-diacylglycerol-glycerol-3-phosphate 3-phosphatidyltransferase activity"/>
    <property type="evidence" value="ECO:0007669"/>
    <property type="project" value="UniProtKB-UniRule"/>
</dbReference>
<evidence type="ECO:0000256" key="12">
    <source>
        <dbReference type="ARBA" id="ARBA00022989"/>
    </source>
</evidence>
<evidence type="ECO:0000256" key="3">
    <source>
        <dbReference type="ARBA" id="ARBA00005042"/>
    </source>
</evidence>
<comment type="pathway">
    <text evidence="3">Phospholipid metabolism; phosphatidylglycerol biosynthesis; phosphatidylglycerol from CDP-diacylglycerol: step 1/2.</text>
</comment>
<evidence type="ECO:0000256" key="14">
    <source>
        <dbReference type="ARBA" id="ARBA00023136"/>
    </source>
</evidence>
<dbReference type="GO" id="GO:0006655">
    <property type="term" value="P:phosphatidylglycerol biosynthetic process"/>
    <property type="evidence" value="ECO:0007669"/>
    <property type="project" value="UniProtKB-UniPathway"/>
</dbReference>
<proteinExistence type="inferred from homology"/>
<protein>
    <recommendedName>
        <fullName evidence="7 18">CDP-diacylglycerol--glycerol-3-phosphate 3-phosphatidyltransferase</fullName>
        <ecNumber evidence="6 18">2.7.8.5</ecNumber>
    </recommendedName>
</protein>
<feature type="transmembrane region" description="Helical" evidence="20">
    <location>
        <begin position="133"/>
        <end position="150"/>
    </location>
</feature>
<dbReference type="PANTHER" id="PTHR14269">
    <property type="entry name" value="CDP-DIACYLGLYCEROL--GLYCEROL-3-PHOSPHATE 3-PHOSPHATIDYLTRANSFERASE-RELATED"/>
    <property type="match status" value="1"/>
</dbReference>
<dbReference type="GO" id="GO:0005886">
    <property type="term" value="C:plasma membrane"/>
    <property type="evidence" value="ECO:0007669"/>
    <property type="project" value="UniProtKB-SubCell"/>
</dbReference>
<comment type="function">
    <text evidence="1">This protein catalyzes the committed step to the synthesis of the acidic phospholipids.</text>
</comment>
<dbReference type="STRING" id="745368.SAMN02745178_01592"/>
<evidence type="ECO:0000256" key="15">
    <source>
        <dbReference type="ARBA" id="ARBA00023209"/>
    </source>
</evidence>
<dbReference type="NCBIfam" id="TIGR00560">
    <property type="entry name" value="pgsA"/>
    <property type="match status" value="1"/>
</dbReference>
<evidence type="ECO:0000256" key="6">
    <source>
        <dbReference type="ARBA" id="ARBA00013170"/>
    </source>
</evidence>
<organism evidence="21 22">
    <name type="scientific">Gemmiger formicilis</name>
    <dbReference type="NCBI Taxonomy" id="745368"/>
    <lineage>
        <taxon>Bacteria</taxon>
        <taxon>Bacillati</taxon>
        <taxon>Bacillota</taxon>
        <taxon>Clostridia</taxon>
        <taxon>Eubacteriales</taxon>
        <taxon>Gemmiger</taxon>
    </lineage>
</organism>
<evidence type="ECO:0000256" key="2">
    <source>
        <dbReference type="ARBA" id="ARBA00004651"/>
    </source>
</evidence>
<evidence type="ECO:0000256" key="13">
    <source>
        <dbReference type="ARBA" id="ARBA00023098"/>
    </source>
</evidence>
<dbReference type="FunFam" id="1.20.120.1760:FF:000004">
    <property type="entry name" value="CDP-diacylglycerol--glycerol-3-phosphate 3-phosphatidyltransferase"/>
    <property type="match status" value="1"/>
</dbReference>
<keyword evidence="11 20" id="KW-0812">Transmembrane</keyword>
<dbReference type="AlphaFoldDB" id="A0A1T4X8Y5"/>
<keyword evidence="22" id="KW-1185">Reference proteome</keyword>
<feature type="transmembrane region" description="Helical" evidence="20">
    <location>
        <begin position="12"/>
        <end position="29"/>
    </location>
</feature>
<evidence type="ECO:0000256" key="17">
    <source>
        <dbReference type="ARBA" id="ARBA00048586"/>
    </source>
</evidence>
<comment type="similarity">
    <text evidence="5 19">Belongs to the CDP-alcohol phosphatidyltransferase class-I family.</text>
</comment>
<evidence type="ECO:0000256" key="10">
    <source>
        <dbReference type="ARBA" id="ARBA00022679"/>
    </source>
</evidence>
<keyword evidence="9" id="KW-0444">Lipid biosynthesis</keyword>
<evidence type="ECO:0000256" key="7">
    <source>
        <dbReference type="ARBA" id="ARBA00014944"/>
    </source>
</evidence>
<evidence type="ECO:0000256" key="18">
    <source>
        <dbReference type="NCBIfam" id="TIGR00560"/>
    </source>
</evidence>
<keyword evidence="13" id="KW-0443">Lipid metabolism</keyword>
<evidence type="ECO:0000256" key="11">
    <source>
        <dbReference type="ARBA" id="ARBA00022692"/>
    </source>
</evidence>
<comment type="catalytic activity">
    <reaction evidence="17">
        <text>a CDP-1,2-diacyl-sn-glycerol + sn-glycerol 3-phosphate = a 1,2-diacyl-sn-glycero-3-phospho-(1'-sn-glycero-3'-phosphate) + CMP + H(+)</text>
        <dbReference type="Rhea" id="RHEA:12593"/>
        <dbReference type="ChEBI" id="CHEBI:15378"/>
        <dbReference type="ChEBI" id="CHEBI:57597"/>
        <dbReference type="ChEBI" id="CHEBI:58332"/>
        <dbReference type="ChEBI" id="CHEBI:60110"/>
        <dbReference type="ChEBI" id="CHEBI:60377"/>
        <dbReference type="EC" id="2.7.8.5"/>
    </reaction>
</comment>
<evidence type="ECO:0000313" key="21">
    <source>
        <dbReference type="EMBL" id="SKA86052.1"/>
    </source>
</evidence>
<dbReference type="PANTHER" id="PTHR14269:SF62">
    <property type="entry name" value="CDP-DIACYLGLYCEROL--GLYCEROL-3-PHOSPHATE 3-PHOSPHATIDYLTRANSFERASE 1, CHLOROPLASTIC"/>
    <property type="match status" value="1"/>
</dbReference>
<keyword evidence="12 20" id="KW-1133">Transmembrane helix</keyword>
<gene>
    <name evidence="21" type="ORF">SAMN02745178_01592</name>
</gene>
<evidence type="ECO:0000256" key="5">
    <source>
        <dbReference type="ARBA" id="ARBA00010441"/>
    </source>
</evidence>
<evidence type="ECO:0000256" key="4">
    <source>
        <dbReference type="ARBA" id="ARBA00005189"/>
    </source>
</evidence>
<feature type="transmembrane region" description="Helical" evidence="20">
    <location>
        <begin position="156"/>
        <end position="181"/>
    </location>
</feature>
<keyword evidence="15" id="KW-0594">Phospholipid biosynthesis</keyword>
<dbReference type="InterPro" id="IPR050324">
    <property type="entry name" value="CDP-alcohol_PTase-I"/>
</dbReference>
<name>A0A1T4X8Y5_9FIRM</name>
<dbReference type="InterPro" id="IPR048254">
    <property type="entry name" value="CDP_ALCOHOL_P_TRANSF_CS"/>
</dbReference>
<feature type="transmembrane region" description="Helical" evidence="20">
    <location>
        <begin position="35"/>
        <end position="57"/>
    </location>
</feature>
<evidence type="ECO:0000313" key="22">
    <source>
        <dbReference type="Proteomes" id="UP000190286"/>
    </source>
</evidence>